<accession>A0ABR0V135</accession>
<evidence type="ECO:0000256" key="3">
    <source>
        <dbReference type="ARBA" id="ARBA00023274"/>
    </source>
</evidence>
<keyword evidence="3" id="KW-0687">Ribonucleoprotein</keyword>
<dbReference type="SUPFAM" id="SSF54189">
    <property type="entry name" value="Ribosomal proteins S24e, L23 and L15e"/>
    <property type="match status" value="1"/>
</dbReference>
<dbReference type="EMBL" id="JABTTQ020001703">
    <property type="protein sequence ID" value="KAK6128720.1"/>
    <property type="molecule type" value="Genomic_DNA"/>
</dbReference>
<evidence type="ECO:0000313" key="5">
    <source>
        <dbReference type="Proteomes" id="UP001318860"/>
    </source>
</evidence>
<keyword evidence="2" id="KW-0689">Ribosomal protein</keyword>
<dbReference type="InterPro" id="IPR012677">
    <property type="entry name" value="Nucleotide-bd_a/b_plait_sf"/>
</dbReference>
<proteinExistence type="inferred from homology"/>
<dbReference type="InterPro" id="IPR013025">
    <property type="entry name" value="Ribosomal_uL23-like"/>
</dbReference>
<dbReference type="PANTHER" id="PTHR11620">
    <property type="entry name" value="60S RIBOSOMAL PROTEIN L23A"/>
    <property type="match status" value="1"/>
</dbReference>
<sequence length="186" mass="21096">MEIEEKSKIWGKKKHPNRIWITRTWGWGREWGVERGVASPAAINSGIWFRSHRGSFPSDFSSASRKFFPLTATFYPIEKTSRKDKNPIRLSSNAAQSNIPDDILPVIKYPLGTEYAIKAMLECNTLVFVVDKCADKKNIKDSVEKMFKIRAKKVNTVITPDGTKKAYVMLASDCSVLDVAKRINIL</sequence>
<evidence type="ECO:0000313" key="4">
    <source>
        <dbReference type="EMBL" id="KAK6128720.1"/>
    </source>
</evidence>
<protein>
    <submittedName>
        <fullName evidence="4">Uncharacterized protein</fullName>
    </submittedName>
</protein>
<dbReference type="Pfam" id="PF00276">
    <property type="entry name" value="Ribosomal_L23"/>
    <property type="match status" value="1"/>
</dbReference>
<organism evidence="4 5">
    <name type="scientific">Rehmannia glutinosa</name>
    <name type="common">Chinese foxglove</name>
    <dbReference type="NCBI Taxonomy" id="99300"/>
    <lineage>
        <taxon>Eukaryota</taxon>
        <taxon>Viridiplantae</taxon>
        <taxon>Streptophyta</taxon>
        <taxon>Embryophyta</taxon>
        <taxon>Tracheophyta</taxon>
        <taxon>Spermatophyta</taxon>
        <taxon>Magnoliopsida</taxon>
        <taxon>eudicotyledons</taxon>
        <taxon>Gunneridae</taxon>
        <taxon>Pentapetalae</taxon>
        <taxon>asterids</taxon>
        <taxon>lamiids</taxon>
        <taxon>Lamiales</taxon>
        <taxon>Orobanchaceae</taxon>
        <taxon>Rehmannieae</taxon>
        <taxon>Rehmannia</taxon>
    </lineage>
</organism>
<name>A0ABR0V135_REHGL</name>
<dbReference type="HAMAP" id="MF_01369_A">
    <property type="entry name" value="Ribosomal_uL23_A"/>
    <property type="match status" value="1"/>
</dbReference>
<evidence type="ECO:0000256" key="1">
    <source>
        <dbReference type="ARBA" id="ARBA00006700"/>
    </source>
</evidence>
<dbReference type="InterPro" id="IPR012678">
    <property type="entry name" value="Ribosomal_uL23/eL15/eS24_sf"/>
</dbReference>
<reference evidence="4 5" key="1">
    <citation type="journal article" date="2021" name="Comput. Struct. Biotechnol. J.">
        <title>De novo genome assembly of the potent medicinal plant Rehmannia glutinosa using nanopore technology.</title>
        <authorList>
            <person name="Ma L."/>
            <person name="Dong C."/>
            <person name="Song C."/>
            <person name="Wang X."/>
            <person name="Zheng X."/>
            <person name="Niu Y."/>
            <person name="Chen S."/>
            <person name="Feng W."/>
        </authorList>
    </citation>
    <scope>NUCLEOTIDE SEQUENCE [LARGE SCALE GENOMIC DNA]</scope>
    <source>
        <strain evidence="4">DH-2019</strain>
    </source>
</reference>
<comment type="similarity">
    <text evidence="1">Belongs to the universal ribosomal protein uL23 family.</text>
</comment>
<dbReference type="Proteomes" id="UP001318860">
    <property type="component" value="Unassembled WGS sequence"/>
</dbReference>
<gene>
    <name evidence="4" type="ORF">DH2020_037528</name>
</gene>
<keyword evidence="5" id="KW-1185">Reference proteome</keyword>
<evidence type="ECO:0000256" key="2">
    <source>
        <dbReference type="ARBA" id="ARBA00022980"/>
    </source>
</evidence>
<comment type="caution">
    <text evidence="4">The sequence shown here is derived from an EMBL/GenBank/DDBJ whole genome shotgun (WGS) entry which is preliminary data.</text>
</comment>
<dbReference type="Gene3D" id="3.30.70.330">
    <property type="match status" value="1"/>
</dbReference>